<protein>
    <submittedName>
        <fullName evidence="10">Enoyl-CoA hydratase</fullName>
        <ecNumber evidence="9">4.2.1.17</ecNumber>
    </submittedName>
</protein>
<dbReference type="NCBIfam" id="NF005891">
    <property type="entry name" value="PRK07854.1"/>
    <property type="match status" value="1"/>
</dbReference>
<dbReference type="Proteomes" id="UP000230886">
    <property type="component" value="Unassembled WGS sequence"/>
</dbReference>
<dbReference type="Gene3D" id="3.90.226.10">
    <property type="entry name" value="2-enoyl-CoA Hydratase, Chain A, domain 1"/>
    <property type="match status" value="1"/>
</dbReference>
<keyword evidence="5 9" id="KW-0456">Lyase</keyword>
<evidence type="ECO:0000256" key="7">
    <source>
        <dbReference type="ARBA" id="ARBA00023717"/>
    </source>
</evidence>
<dbReference type="SUPFAM" id="SSF52096">
    <property type="entry name" value="ClpP/crotonase"/>
    <property type="match status" value="1"/>
</dbReference>
<dbReference type="Proteomes" id="UP001217325">
    <property type="component" value="Unassembled WGS sequence"/>
</dbReference>
<reference evidence="9" key="2">
    <citation type="submission" date="2023-02" db="EMBL/GenBank/DDBJ databases">
        <title>A novel hydrolase synthesized by Rhodococcus erythropolis HQ is responsible for the detoxification of Zearalenone.</title>
        <authorList>
            <person name="Hu J."/>
            <person name="Xu J."/>
        </authorList>
    </citation>
    <scope>NUCLEOTIDE SEQUENCE</scope>
    <source>
        <strain evidence="9">HQ</strain>
    </source>
</reference>
<gene>
    <name evidence="10" type="ORF">CHR55_24565</name>
    <name evidence="9" type="ORF">PXH69_05480</name>
</gene>
<evidence type="ECO:0000313" key="10">
    <source>
        <dbReference type="EMBL" id="PCK24714.1"/>
    </source>
</evidence>
<dbReference type="GeneID" id="64142374"/>
<dbReference type="AlphaFoldDB" id="A0A069JHM0"/>
<evidence type="ECO:0000256" key="5">
    <source>
        <dbReference type="ARBA" id="ARBA00023239"/>
    </source>
</evidence>
<sequence>MIGFSRDGNVVTIELQRHERRNALSAELCIAIRDAMNAAVAEHAHVVVITGEGSAFCAGADLSGDVYMEGFTDRLFEMLRSIDTAPIPVIAAVNGPAIGAGTQLAIASDLRVVAPSARFGIPAATLGVSVDKWTMRRLASLVGGGPARTILLGIEQIGAEEAFTRGLANKIGTLDDAQEWAHRIANLAPLSLRHMKMVLNDDGTMEEQSPEQLDALHAAWLSEDVQEARAARIENRPPVFKGK</sequence>
<reference evidence="10 11" key="1">
    <citation type="submission" date="2017-07" db="EMBL/GenBank/DDBJ databases">
        <title>Draft sequence of Rhodococcus enclensis 23b-28.</title>
        <authorList>
            <person name="Besaury L."/>
            <person name="Sancelme M."/>
            <person name="Amato P."/>
            <person name="Lallement A."/>
            <person name="Delort A.-M."/>
        </authorList>
    </citation>
    <scope>NUCLEOTIDE SEQUENCE [LARGE SCALE GENOMIC DNA]</scope>
    <source>
        <strain evidence="10 11">23b-28</strain>
    </source>
</reference>
<dbReference type="RefSeq" id="WP_003940192.1">
    <property type="nucleotide sequence ID" value="NZ_AP023172.1"/>
</dbReference>
<dbReference type="GO" id="GO:0004300">
    <property type="term" value="F:enoyl-CoA hydratase activity"/>
    <property type="evidence" value="ECO:0007669"/>
    <property type="project" value="UniProtKB-EC"/>
</dbReference>
<dbReference type="EMBL" id="JARDXE010000003">
    <property type="protein sequence ID" value="MDE8644392.1"/>
    <property type="molecule type" value="Genomic_DNA"/>
</dbReference>
<evidence type="ECO:0000256" key="6">
    <source>
        <dbReference type="ARBA" id="ARBA00023709"/>
    </source>
</evidence>
<dbReference type="InterPro" id="IPR029045">
    <property type="entry name" value="ClpP/crotonase-like_dom_sf"/>
</dbReference>
<comment type="similarity">
    <text evidence="2 8">Belongs to the enoyl-CoA hydratase/isomerase family.</text>
</comment>
<evidence type="ECO:0000256" key="8">
    <source>
        <dbReference type="RuleBase" id="RU003707"/>
    </source>
</evidence>
<evidence type="ECO:0000256" key="4">
    <source>
        <dbReference type="ARBA" id="ARBA00023098"/>
    </source>
</evidence>
<proteinExistence type="inferred from homology"/>
<dbReference type="EC" id="4.2.1.17" evidence="9"/>
<keyword evidence="3" id="KW-0276">Fatty acid metabolism</keyword>
<dbReference type="CDD" id="cd06558">
    <property type="entry name" value="crotonase-like"/>
    <property type="match status" value="1"/>
</dbReference>
<dbReference type="PANTHER" id="PTHR11941:SF169">
    <property type="entry name" value="(7AS)-7A-METHYL-1,5-DIOXO-2,3,5,6,7,7A-HEXAHYDRO-1H-INDENE-CARBOXYL-COA HYDROLASE"/>
    <property type="match status" value="1"/>
</dbReference>
<dbReference type="GO" id="GO:0006635">
    <property type="term" value="P:fatty acid beta-oxidation"/>
    <property type="evidence" value="ECO:0007669"/>
    <property type="project" value="TreeGrafter"/>
</dbReference>
<evidence type="ECO:0000256" key="1">
    <source>
        <dbReference type="ARBA" id="ARBA00002994"/>
    </source>
</evidence>
<comment type="catalytic activity">
    <reaction evidence="7">
        <text>a 4-saturated-(3S)-3-hydroxyacyl-CoA = a (3E)-enoyl-CoA + H2O</text>
        <dbReference type="Rhea" id="RHEA:20724"/>
        <dbReference type="ChEBI" id="CHEBI:15377"/>
        <dbReference type="ChEBI" id="CHEBI:58521"/>
        <dbReference type="ChEBI" id="CHEBI:137480"/>
        <dbReference type="EC" id="4.2.1.17"/>
    </reaction>
</comment>
<dbReference type="PROSITE" id="PS00166">
    <property type="entry name" value="ENOYL_COA_HYDRATASE"/>
    <property type="match status" value="1"/>
</dbReference>
<comment type="caution">
    <text evidence="10">The sequence shown here is derived from an EMBL/GenBank/DDBJ whole genome shotgun (WGS) entry which is preliminary data.</text>
</comment>
<dbReference type="EMBL" id="NOVD01000025">
    <property type="protein sequence ID" value="PCK24714.1"/>
    <property type="molecule type" value="Genomic_DNA"/>
</dbReference>
<accession>A0A069JHM0</accession>
<comment type="catalytic activity">
    <reaction evidence="6">
        <text>a (3S)-3-hydroxyacyl-CoA = a (2E)-enoyl-CoA + H2O</text>
        <dbReference type="Rhea" id="RHEA:16105"/>
        <dbReference type="ChEBI" id="CHEBI:15377"/>
        <dbReference type="ChEBI" id="CHEBI:57318"/>
        <dbReference type="ChEBI" id="CHEBI:58856"/>
        <dbReference type="EC" id="4.2.1.17"/>
    </reaction>
</comment>
<evidence type="ECO:0000313" key="11">
    <source>
        <dbReference type="Proteomes" id="UP000230886"/>
    </source>
</evidence>
<dbReference type="Pfam" id="PF00378">
    <property type="entry name" value="ECH_1"/>
    <property type="match status" value="1"/>
</dbReference>
<evidence type="ECO:0000313" key="9">
    <source>
        <dbReference type="EMBL" id="MDE8644392.1"/>
    </source>
</evidence>
<dbReference type="InterPro" id="IPR018376">
    <property type="entry name" value="Enoyl-CoA_hyd/isom_CS"/>
</dbReference>
<comment type="function">
    <text evidence="1">Could possibly oxidize fatty acids using specific components.</text>
</comment>
<accession>A0A1C3ZF48</accession>
<name>A0A069JHM0_RHOSG</name>
<dbReference type="PANTHER" id="PTHR11941">
    <property type="entry name" value="ENOYL-COA HYDRATASE-RELATED"/>
    <property type="match status" value="1"/>
</dbReference>
<dbReference type="InterPro" id="IPR001753">
    <property type="entry name" value="Enoyl-CoA_hydra/iso"/>
</dbReference>
<keyword evidence="4" id="KW-0443">Lipid metabolism</keyword>
<organism evidence="10 11">
    <name type="scientific">Rhodococcus qingshengii</name>
    <dbReference type="NCBI Taxonomy" id="334542"/>
    <lineage>
        <taxon>Bacteria</taxon>
        <taxon>Bacillati</taxon>
        <taxon>Actinomycetota</taxon>
        <taxon>Actinomycetes</taxon>
        <taxon>Mycobacteriales</taxon>
        <taxon>Nocardiaceae</taxon>
        <taxon>Rhodococcus</taxon>
        <taxon>Rhodococcus erythropolis group</taxon>
    </lineage>
</organism>
<evidence type="ECO:0000256" key="2">
    <source>
        <dbReference type="ARBA" id="ARBA00005254"/>
    </source>
</evidence>
<evidence type="ECO:0000256" key="3">
    <source>
        <dbReference type="ARBA" id="ARBA00022832"/>
    </source>
</evidence>